<keyword evidence="3 8" id="KW-0489">Methyltransferase</keyword>
<accession>A0A238GWM8</accession>
<dbReference type="GO" id="GO:0032259">
    <property type="term" value="P:methylation"/>
    <property type="evidence" value="ECO:0007669"/>
    <property type="project" value="UniProtKB-KW"/>
</dbReference>
<dbReference type="Gene3D" id="3.40.50.150">
    <property type="entry name" value="Vaccinia Virus protein VP39"/>
    <property type="match status" value="1"/>
</dbReference>
<dbReference type="GO" id="GO:0008170">
    <property type="term" value="F:N-methyltransferase activity"/>
    <property type="evidence" value="ECO:0007669"/>
    <property type="project" value="InterPro"/>
</dbReference>
<evidence type="ECO:0000256" key="5">
    <source>
        <dbReference type="ARBA" id="ARBA00022691"/>
    </source>
</evidence>
<dbReference type="InterPro" id="IPR002941">
    <property type="entry name" value="DNA_methylase_N4/N6"/>
</dbReference>
<dbReference type="PROSITE" id="PS00092">
    <property type="entry name" value="N6_MTASE"/>
    <property type="match status" value="1"/>
</dbReference>
<proteinExistence type="inferred from homology"/>
<dbReference type="InterPro" id="IPR002295">
    <property type="entry name" value="N4/N6-MTase_EcoPI_Mod-like"/>
</dbReference>
<name>A0A238GWM8_HELPX</name>
<keyword evidence="4 8" id="KW-0808">Transferase</keyword>
<gene>
    <name evidence="8" type="primary">mod-5</name>
    <name evidence="8" type="ORF">BCM300_01342</name>
</gene>
<evidence type="ECO:0000313" key="8">
    <source>
        <dbReference type="EMBL" id="SMA53309.1"/>
    </source>
</evidence>
<dbReference type="InterPro" id="IPR029063">
    <property type="entry name" value="SAM-dependent_MTases_sf"/>
</dbReference>
<dbReference type="EMBL" id="LT837687">
    <property type="protein sequence ID" value="SMA53309.1"/>
    <property type="molecule type" value="Genomic_DNA"/>
</dbReference>
<dbReference type="GO" id="GO:0009007">
    <property type="term" value="F:site-specific DNA-methyltransferase (adenine-specific) activity"/>
    <property type="evidence" value="ECO:0007669"/>
    <property type="project" value="UniProtKB-EC"/>
</dbReference>
<comment type="similarity">
    <text evidence="1">Belongs to the N(4)/N(6)-methyltransferase family.</text>
</comment>
<feature type="domain" description="DNA methylase N-4/N-6" evidence="7">
    <location>
        <begin position="112"/>
        <end position="479"/>
    </location>
</feature>
<dbReference type="SMR" id="A0A238GWM8"/>
<dbReference type="PIRSF" id="PIRSF015855">
    <property type="entry name" value="TypeIII_Mtase_mKpnI"/>
    <property type="match status" value="1"/>
</dbReference>
<evidence type="ECO:0000256" key="2">
    <source>
        <dbReference type="ARBA" id="ARBA00011900"/>
    </source>
</evidence>
<evidence type="ECO:0000259" key="7">
    <source>
        <dbReference type="Pfam" id="PF01555"/>
    </source>
</evidence>
<sequence>MQNKEMDQEKSVNEKNLEVFNRYFPGCLSIENDNQLTLDVGRLKALLGDFSEIKEEGYGLDFVGKKIALNQAFKKNHKILKPLNESTSKHILIKGDNLDALKILKQSYSEKIKMIYIDPPYNTKNDNFIYGDDFSQSNEEVLKTLDYSKEKLDYIKNLFGLKSHSGWLSFMYPRLLLARDLLKQDGVIFISIDDNEAAQLKLLCDEIFGEDNFCGNMIWLKGNAQNDADTIQKNHEYILCYAKNIESNPIIKIIQNEKVEVFKDKKTGKFYYEGSGFVSGNANSDLNHHALCGYTIYYNSTTMDLQIFMDYDIEKAKTSNNEKEVYRPFNQNLINQGYNAIRPPKKEKLLGRWVVSFEKFQNLISENKILIKQNRNNFSISRKEWLDAKQVKQDSNGKFYATIEKENPPKSFIDFVSSSLGTKELKKIMNNKVFSNPKNTKLLQYLLQISTTPNSDDIILDFFAGSGTTAHAVLESNKSDYQKLSEGGGGLFNGLNAAFKERRFILVQLDEKIDPKNNKSTHDFCLNTLNSTSPSIFDITEERIKRAGAKIKEACPNLDVGFRAFEIIDDETHANDKNLSQANQKDLFAYSNLDRMETQTILIKLLGCEGLELTTPIICLIENALYLAQNTAFIVGDIEMSEVLENLKDKGVEKISMYMPAISNDRLCLELGSNLFDLKLESGDLKIRG</sequence>
<reference evidence="8 9" key="1">
    <citation type="submission" date="2016-12" db="EMBL/GenBank/DDBJ databases">
        <authorList>
            <person name="Song W.-J."/>
            <person name="Kurnit D.M."/>
        </authorList>
    </citation>
    <scope>NUCLEOTIDE SEQUENCE [LARGE SCALE GENOMIC DNA]</scope>
    <source>
        <strain evidence="8">BCM-300</strain>
    </source>
</reference>
<dbReference type="SUPFAM" id="SSF53335">
    <property type="entry name" value="S-adenosyl-L-methionine-dependent methyltransferases"/>
    <property type="match status" value="1"/>
</dbReference>
<dbReference type="Proteomes" id="UP000198366">
    <property type="component" value="Chromosome I"/>
</dbReference>
<dbReference type="Pfam" id="PF01555">
    <property type="entry name" value="N6_N4_Mtase"/>
    <property type="match status" value="1"/>
</dbReference>
<evidence type="ECO:0000256" key="3">
    <source>
        <dbReference type="ARBA" id="ARBA00022603"/>
    </source>
</evidence>
<comment type="catalytic activity">
    <reaction evidence="6">
        <text>a 2'-deoxyadenosine in DNA + S-adenosyl-L-methionine = an N(6)-methyl-2'-deoxyadenosine in DNA + S-adenosyl-L-homocysteine + H(+)</text>
        <dbReference type="Rhea" id="RHEA:15197"/>
        <dbReference type="Rhea" id="RHEA-COMP:12418"/>
        <dbReference type="Rhea" id="RHEA-COMP:12419"/>
        <dbReference type="ChEBI" id="CHEBI:15378"/>
        <dbReference type="ChEBI" id="CHEBI:57856"/>
        <dbReference type="ChEBI" id="CHEBI:59789"/>
        <dbReference type="ChEBI" id="CHEBI:90615"/>
        <dbReference type="ChEBI" id="CHEBI:90616"/>
        <dbReference type="EC" id="2.1.1.72"/>
    </reaction>
</comment>
<dbReference type="GO" id="GO:0003677">
    <property type="term" value="F:DNA binding"/>
    <property type="evidence" value="ECO:0007669"/>
    <property type="project" value="InterPro"/>
</dbReference>
<organism evidence="8 9">
    <name type="scientific">Helicobacter pylori</name>
    <name type="common">Campylobacter pylori</name>
    <dbReference type="NCBI Taxonomy" id="210"/>
    <lineage>
        <taxon>Bacteria</taxon>
        <taxon>Pseudomonadati</taxon>
        <taxon>Campylobacterota</taxon>
        <taxon>Epsilonproteobacteria</taxon>
        <taxon>Campylobacterales</taxon>
        <taxon>Helicobacteraceae</taxon>
        <taxon>Helicobacter</taxon>
    </lineage>
</organism>
<keyword evidence="5" id="KW-0949">S-adenosyl-L-methionine</keyword>
<dbReference type="PRINTS" id="PR00506">
    <property type="entry name" value="D21N6MTFRASE"/>
</dbReference>
<dbReference type="RefSeq" id="WP_089087213.1">
    <property type="nucleotide sequence ID" value="NZ_LT635456.1"/>
</dbReference>
<dbReference type="EC" id="2.1.1.72" evidence="2"/>
<dbReference type="InterPro" id="IPR002052">
    <property type="entry name" value="DNA_methylase_N6_adenine_CS"/>
</dbReference>
<evidence type="ECO:0000256" key="6">
    <source>
        <dbReference type="ARBA" id="ARBA00047942"/>
    </source>
</evidence>
<protein>
    <recommendedName>
        <fullName evidence="2">site-specific DNA-methyltransferase (adenine-specific)</fullName>
        <ecNumber evidence="2">2.1.1.72</ecNumber>
    </recommendedName>
</protein>
<evidence type="ECO:0000256" key="4">
    <source>
        <dbReference type="ARBA" id="ARBA00022679"/>
    </source>
</evidence>
<evidence type="ECO:0000256" key="1">
    <source>
        <dbReference type="ARBA" id="ARBA00006594"/>
    </source>
</evidence>
<evidence type="ECO:0000313" key="9">
    <source>
        <dbReference type="Proteomes" id="UP000198366"/>
    </source>
</evidence>
<dbReference type="AlphaFoldDB" id="A0A238GWM8"/>
<dbReference type="REBASE" id="211709">
    <property type="entry name" value="M.Hpy300X"/>
</dbReference>